<reference evidence="8" key="1">
    <citation type="journal article" date="2019" name="Int. J. Syst. Evol. Microbiol.">
        <title>The Global Catalogue of Microorganisms (GCM) 10K type strain sequencing project: providing services to taxonomists for standard genome sequencing and annotation.</title>
        <authorList>
            <consortium name="The Broad Institute Genomics Platform"/>
            <consortium name="The Broad Institute Genome Sequencing Center for Infectious Disease"/>
            <person name="Wu L."/>
            <person name="Ma J."/>
        </authorList>
    </citation>
    <scope>NUCLEOTIDE SEQUENCE [LARGE SCALE GENOMIC DNA]</scope>
    <source>
        <strain evidence="8">JCM 16923</strain>
    </source>
</reference>
<organism evidence="7 8">
    <name type="scientific">Gordonia caeni</name>
    <dbReference type="NCBI Taxonomy" id="1007097"/>
    <lineage>
        <taxon>Bacteria</taxon>
        <taxon>Bacillati</taxon>
        <taxon>Actinomycetota</taxon>
        <taxon>Actinomycetes</taxon>
        <taxon>Mycobacteriales</taxon>
        <taxon>Gordoniaceae</taxon>
        <taxon>Gordonia</taxon>
    </lineage>
</organism>
<keyword evidence="8" id="KW-1185">Reference proteome</keyword>
<evidence type="ECO:0000256" key="4">
    <source>
        <dbReference type="RuleBase" id="RU003744"/>
    </source>
</evidence>
<sequence>MRQQRHRWAALAAAAALVLAAVTGCSSDDSGVDREALRDELPQQILDSGKLSVGTNAPFAPMEFRDARDHLVGFDIDVVNAIGETLGVTADFLQSPFPALLPGVVGGEFDVAARGLFDTKQRQEQVDMVTYYSAGTQWAARSADPVDPNNACGLKVGAEVDTVQFTTELPAKSAACTDAGQEAVTVVPYDNVDLAIEALLESGVDAVSADSPVVLYAVKNSDGELAAAGDPFDTQPYALAVAKGSSLGPVLQKVIQQMIDDGDMQEIAEKWGLQPGLIETSTVNGATS</sequence>
<dbReference type="Proteomes" id="UP001418444">
    <property type="component" value="Unassembled WGS sequence"/>
</dbReference>
<comment type="subcellular location">
    <subcellularLocation>
        <location evidence="1">Cell envelope</location>
    </subcellularLocation>
</comment>
<feature type="domain" description="Solute-binding protein family 3/N-terminal" evidence="6">
    <location>
        <begin position="50"/>
        <end position="275"/>
    </location>
</feature>
<feature type="chain" id="PRO_5045589207" evidence="5">
    <location>
        <begin position="21"/>
        <end position="288"/>
    </location>
</feature>
<evidence type="ECO:0000313" key="7">
    <source>
        <dbReference type="EMBL" id="GAA3964929.1"/>
    </source>
</evidence>
<dbReference type="RefSeq" id="WP_344784622.1">
    <property type="nucleotide sequence ID" value="NZ_BAAAZW010000008.1"/>
</dbReference>
<dbReference type="PANTHER" id="PTHR35936:SF17">
    <property type="entry name" value="ARGININE-BINDING EXTRACELLULAR PROTEIN ARTP"/>
    <property type="match status" value="1"/>
</dbReference>
<dbReference type="Pfam" id="PF00497">
    <property type="entry name" value="SBP_bac_3"/>
    <property type="match status" value="1"/>
</dbReference>
<feature type="signal peptide" evidence="5">
    <location>
        <begin position="1"/>
        <end position="20"/>
    </location>
</feature>
<name>A0ABP7PG35_9ACTN</name>
<dbReference type="EMBL" id="BAAAZW010000008">
    <property type="protein sequence ID" value="GAA3964929.1"/>
    <property type="molecule type" value="Genomic_DNA"/>
</dbReference>
<protein>
    <submittedName>
        <fullName evidence="7">ABC transporter substrate-binding protein</fullName>
    </submittedName>
</protein>
<comment type="caution">
    <text evidence="7">The sequence shown here is derived from an EMBL/GenBank/DDBJ whole genome shotgun (WGS) entry which is preliminary data.</text>
</comment>
<keyword evidence="3 5" id="KW-0732">Signal</keyword>
<dbReference type="CDD" id="cd01004">
    <property type="entry name" value="PBP2_MidA_like"/>
    <property type="match status" value="1"/>
</dbReference>
<evidence type="ECO:0000259" key="6">
    <source>
        <dbReference type="SMART" id="SM00062"/>
    </source>
</evidence>
<comment type="similarity">
    <text evidence="2 4">Belongs to the bacterial solute-binding protein 3 family.</text>
</comment>
<dbReference type="SMART" id="SM00062">
    <property type="entry name" value="PBPb"/>
    <property type="match status" value="1"/>
</dbReference>
<dbReference type="Gene3D" id="3.40.190.10">
    <property type="entry name" value="Periplasmic binding protein-like II"/>
    <property type="match status" value="2"/>
</dbReference>
<dbReference type="InterPro" id="IPR018313">
    <property type="entry name" value="SBP_3_CS"/>
</dbReference>
<dbReference type="PROSITE" id="PS51257">
    <property type="entry name" value="PROKAR_LIPOPROTEIN"/>
    <property type="match status" value="1"/>
</dbReference>
<evidence type="ECO:0000256" key="3">
    <source>
        <dbReference type="ARBA" id="ARBA00022729"/>
    </source>
</evidence>
<dbReference type="PROSITE" id="PS01039">
    <property type="entry name" value="SBP_BACTERIAL_3"/>
    <property type="match status" value="1"/>
</dbReference>
<dbReference type="SUPFAM" id="SSF53850">
    <property type="entry name" value="Periplasmic binding protein-like II"/>
    <property type="match status" value="1"/>
</dbReference>
<proteinExistence type="inferred from homology"/>
<dbReference type="PANTHER" id="PTHR35936">
    <property type="entry name" value="MEMBRANE-BOUND LYTIC MUREIN TRANSGLYCOSYLASE F"/>
    <property type="match status" value="1"/>
</dbReference>
<dbReference type="InterPro" id="IPR001638">
    <property type="entry name" value="Solute-binding_3/MltF_N"/>
</dbReference>
<evidence type="ECO:0000313" key="8">
    <source>
        <dbReference type="Proteomes" id="UP001418444"/>
    </source>
</evidence>
<gene>
    <name evidence="7" type="ORF">GCM10022231_26900</name>
</gene>
<evidence type="ECO:0000256" key="2">
    <source>
        <dbReference type="ARBA" id="ARBA00010333"/>
    </source>
</evidence>
<evidence type="ECO:0000256" key="1">
    <source>
        <dbReference type="ARBA" id="ARBA00004196"/>
    </source>
</evidence>
<evidence type="ECO:0000256" key="5">
    <source>
        <dbReference type="SAM" id="SignalP"/>
    </source>
</evidence>
<accession>A0ABP7PG35</accession>